<comment type="caution">
    <text evidence="1">The sequence shown here is derived from an EMBL/GenBank/DDBJ whole genome shotgun (WGS) entry which is preliminary data.</text>
</comment>
<dbReference type="Proteomes" id="UP000499080">
    <property type="component" value="Unassembled WGS sequence"/>
</dbReference>
<dbReference type="OrthoDB" id="4327074at2759"/>
<sequence>MGRAARRALVIEYLLLLSPGGHYRIYSFAVSGRLQVRNPIPLKICRVWGLLHAKLYVVTKPSRWCGAEVWRGRWQLRRRPRHLTVVQNCEVRSKIALVLLQKRDVNTELLLPDNHVSHCSVEVLDYFKGSGVTLLTFSPHCRHKFKPLVRCVYGPLKQFIKTACDSWMSHNRRPLTLSDIPSILATALLLATIPINIKSGYRVTGIYPLNTEIFQNADFMTSFLTDRPAPTEYNPLPQTPTHTFGSSTLVALGPVSPISPAIACTVAGTCATKTFPTPDDAKLLKKLVSGKAVTNVGIKGKHQF</sequence>
<organism evidence="1 2">
    <name type="scientific">Araneus ventricosus</name>
    <name type="common">Orbweaver spider</name>
    <name type="synonym">Epeira ventricosa</name>
    <dbReference type="NCBI Taxonomy" id="182803"/>
    <lineage>
        <taxon>Eukaryota</taxon>
        <taxon>Metazoa</taxon>
        <taxon>Ecdysozoa</taxon>
        <taxon>Arthropoda</taxon>
        <taxon>Chelicerata</taxon>
        <taxon>Arachnida</taxon>
        <taxon>Araneae</taxon>
        <taxon>Araneomorphae</taxon>
        <taxon>Entelegynae</taxon>
        <taxon>Araneoidea</taxon>
        <taxon>Araneidae</taxon>
        <taxon>Araneus</taxon>
    </lineage>
</organism>
<evidence type="ECO:0000313" key="2">
    <source>
        <dbReference type="Proteomes" id="UP000499080"/>
    </source>
</evidence>
<evidence type="ECO:0000313" key="1">
    <source>
        <dbReference type="EMBL" id="GBO45222.1"/>
    </source>
</evidence>
<keyword evidence="2" id="KW-1185">Reference proteome</keyword>
<gene>
    <name evidence="1" type="ORF">AVEN_39418_1</name>
</gene>
<evidence type="ECO:0008006" key="3">
    <source>
        <dbReference type="Google" id="ProtNLM"/>
    </source>
</evidence>
<accession>A0A4Y2XBB1</accession>
<reference evidence="1 2" key="1">
    <citation type="journal article" date="2019" name="Sci. Rep.">
        <title>Orb-weaving spider Araneus ventricosus genome elucidates the spidroin gene catalogue.</title>
        <authorList>
            <person name="Kono N."/>
            <person name="Nakamura H."/>
            <person name="Ohtoshi R."/>
            <person name="Moran D.A.P."/>
            <person name="Shinohara A."/>
            <person name="Yoshida Y."/>
            <person name="Fujiwara M."/>
            <person name="Mori M."/>
            <person name="Tomita M."/>
            <person name="Arakawa K."/>
        </authorList>
    </citation>
    <scope>NUCLEOTIDE SEQUENCE [LARGE SCALE GENOMIC DNA]</scope>
</reference>
<dbReference type="EMBL" id="BGPR01072273">
    <property type="protein sequence ID" value="GBO45222.1"/>
    <property type="molecule type" value="Genomic_DNA"/>
</dbReference>
<protein>
    <recommendedName>
        <fullName evidence="3">DDE-1 domain-containing protein</fullName>
    </recommendedName>
</protein>
<proteinExistence type="predicted"/>
<dbReference type="AlphaFoldDB" id="A0A4Y2XBB1"/>
<name>A0A4Y2XBB1_ARAVE</name>